<dbReference type="PANTHER" id="PTHR45683">
    <property type="entry name" value="MITOCHONDRIAL NICOTINAMIDE ADENINE DINUCLEOTIDE TRANSPORTER 1-RELATED-RELATED"/>
    <property type="match status" value="1"/>
</dbReference>
<dbReference type="KEGG" id="lgi:LOTGIDRAFT_197574"/>
<dbReference type="InterPro" id="IPR044712">
    <property type="entry name" value="SLC25A32-like"/>
</dbReference>
<dbReference type="GeneID" id="20245255"/>
<keyword evidence="18" id="KW-1185">Reference proteome</keyword>
<dbReference type="InterPro" id="IPR023395">
    <property type="entry name" value="MCP_dom_sf"/>
</dbReference>
<dbReference type="SUPFAM" id="SSF103506">
    <property type="entry name" value="Mitochondrial carrier"/>
    <property type="match status" value="2"/>
</dbReference>
<dbReference type="PROSITE" id="PS50920">
    <property type="entry name" value="SOLCAR"/>
    <property type="match status" value="3"/>
</dbReference>
<dbReference type="HOGENOM" id="CLU_015166_6_4_1"/>
<keyword evidence="3 15" id="KW-0813">Transport</keyword>
<feature type="transmembrane region" description="Helical" evidence="16">
    <location>
        <begin position="286"/>
        <end position="305"/>
    </location>
</feature>
<keyword evidence="5" id="KW-0677">Repeat</keyword>
<dbReference type="GO" id="GO:0005743">
    <property type="term" value="C:mitochondrial inner membrane"/>
    <property type="evidence" value="ECO:0007669"/>
    <property type="project" value="UniProtKB-SubCell"/>
</dbReference>
<evidence type="ECO:0000256" key="2">
    <source>
        <dbReference type="ARBA" id="ARBA00006375"/>
    </source>
</evidence>
<protein>
    <recommendedName>
        <fullName evidence="12">Solute carrier family 25 member 32</fullName>
    </recommendedName>
    <alternativeName>
        <fullName evidence="13">Mitochondrial FAD transporter</fullName>
    </alternativeName>
</protein>
<keyword evidence="9 14" id="KW-0472">Membrane</keyword>
<dbReference type="RefSeq" id="XP_009066170.1">
    <property type="nucleotide sequence ID" value="XM_009067922.1"/>
</dbReference>
<evidence type="ECO:0000256" key="6">
    <source>
        <dbReference type="ARBA" id="ARBA00022792"/>
    </source>
</evidence>
<dbReference type="OrthoDB" id="428293at2759"/>
<organism evidence="17 18">
    <name type="scientific">Lottia gigantea</name>
    <name type="common">Giant owl limpet</name>
    <dbReference type="NCBI Taxonomy" id="225164"/>
    <lineage>
        <taxon>Eukaryota</taxon>
        <taxon>Metazoa</taxon>
        <taxon>Spiralia</taxon>
        <taxon>Lophotrochozoa</taxon>
        <taxon>Mollusca</taxon>
        <taxon>Gastropoda</taxon>
        <taxon>Patellogastropoda</taxon>
        <taxon>Lottioidea</taxon>
        <taxon>Lottiidae</taxon>
        <taxon>Lottia</taxon>
    </lineage>
</organism>
<evidence type="ECO:0000256" key="4">
    <source>
        <dbReference type="ARBA" id="ARBA00022692"/>
    </source>
</evidence>
<evidence type="ECO:0000256" key="7">
    <source>
        <dbReference type="ARBA" id="ARBA00022989"/>
    </source>
</evidence>
<evidence type="ECO:0000256" key="8">
    <source>
        <dbReference type="ARBA" id="ARBA00023128"/>
    </source>
</evidence>
<feature type="repeat" description="Solcar" evidence="14">
    <location>
        <begin position="19"/>
        <end position="111"/>
    </location>
</feature>
<dbReference type="Pfam" id="PF00153">
    <property type="entry name" value="Mito_carr"/>
    <property type="match status" value="4"/>
</dbReference>
<dbReference type="FunFam" id="1.50.40.10:FF:000025">
    <property type="entry name" value="mitochondrial folate transporter/carrier"/>
    <property type="match status" value="1"/>
</dbReference>
<evidence type="ECO:0000256" key="12">
    <source>
        <dbReference type="ARBA" id="ARBA00070508"/>
    </source>
</evidence>
<evidence type="ECO:0000256" key="3">
    <source>
        <dbReference type="ARBA" id="ARBA00022448"/>
    </source>
</evidence>
<evidence type="ECO:0000256" key="11">
    <source>
        <dbReference type="ARBA" id="ARBA00058619"/>
    </source>
</evidence>
<evidence type="ECO:0000256" key="16">
    <source>
        <dbReference type="SAM" id="Phobius"/>
    </source>
</evidence>
<evidence type="ECO:0000256" key="13">
    <source>
        <dbReference type="ARBA" id="ARBA00079992"/>
    </source>
</evidence>
<dbReference type="AlphaFoldDB" id="V3ZQQ4"/>
<proteinExistence type="inferred from homology"/>
<comment type="similarity">
    <text evidence="2 15">Belongs to the mitochondrial carrier (TC 2.A.29) family.</text>
</comment>
<comment type="function">
    <text evidence="11">Facilitates flavin adenine dinucleotide (FAD) translocation across the mitochondrial inner membrane into the mitochondrial matrix where it acts as a redox cofactor to assist flavoenzyme activities in fundamental metabolic processes including fatty acid beta-oxidation, amino acid and choline metabolism as well as mitochondrial electron transportation. In particular, provides FAD to DLD dehydrogenase of the glycine cleavage system, part of mitochondrial one-carbon metabolic pathway involved in neural tube closure in early embryogenesis.</text>
</comment>
<evidence type="ECO:0000256" key="9">
    <source>
        <dbReference type="ARBA" id="ARBA00023136"/>
    </source>
</evidence>
<keyword evidence="4 14" id="KW-0812">Transmembrane</keyword>
<feature type="transmembrane region" description="Helical" evidence="16">
    <location>
        <begin position="325"/>
        <end position="347"/>
    </location>
</feature>
<evidence type="ECO:0000313" key="18">
    <source>
        <dbReference type="Proteomes" id="UP000030746"/>
    </source>
</evidence>
<evidence type="ECO:0000256" key="14">
    <source>
        <dbReference type="PROSITE-ProRule" id="PRU00282"/>
    </source>
</evidence>
<dbReference type="OMA" id="TTVWKHE"/>
<feature type="transmembrane region" description="Helical" evidence="16">
    <location>
        <begin position="229"/>
        <end position="250"/>
    </location>
</feature>
<feature type="repeat" description="Solcar" evidence="14">
    <location>
        <begin position="121"/>
        <end position="211"/>
    </location>
</feature>
<comment type="catalytic activity">
    <reaction evidence="10">
        <text>FAD(in) = FAD(out)</text>
        <dbReference type="Rhea" id="RHEA:76535"/>
        <dbReference type="ChEBI" id="CHEBI:57692"/>
    </reaction>
</comment>
<dbReference type="InterPro" id="IPR018108">
    <property type="entry name" value="MCP_transmembrane"/>
</dbReference>
<keyword evidence="6" id="KW-0999">Mitochondrion inner membrane</keyword>
<feature type="transmembrane region" description="Helical" evidence="16">
    <location>
        <begin position="127"/>
        <end position="146"/>
    </location>
</feature>
<dbReference type="PRINTS" id="PR00926">
    <property type="entry name" value="MITOCARRIER"/>
</dbReference>
<evidence type="ECO:0000256" key="15">
    <source>
        <dbReference type="RuleBase" id="RU000488"/>
    </source>
</evidence>
<feature type="repeat" description="Solcar" evidence="14">
    <location>
        <begin position="224"/>
        <end position="308"/>
    </location>
</feature>
<dbReference type="STRING" id="225164.V3ZQQ4"/>
<comment type="subcellular location">
    <subcellularLocation>
        <location evidence="1">Mitochondrion inner membrane</location>
        <topology evidence="1">Multi-pass membrane protein</topology>
    </subcellularLocation>
</comment>
<gene>
    <name evidence="17" type="ORF">LOTGIDRAFT_197574</name>
</gene>
<dbReference type="CTD" id="20245255"/>
<evidence type="ECO:0000256" key="5">
    <source>
        <dbReference type="ARBA" id="ARBA00022737"/>
    </source>
</evidence>
<keyword evidence="8" id="KW-0496">Mitochondrion</keyword>
<dbReference type="GO" id="GO:0015215">
    <property type="term" value="F:nucleotide transmembrane transporter activity"/>
    <property type="evidence" value="ECO:0007669"/>
    <property type="project" value="UniProtKB-ARBA"/>
</dbReference>
<accession>V3ZQQ4</accession>
<dbReference type="EMBL" id="KB203771">
    <property type="protein sequence ID" value="ESO83221.1"/>
    <property type="molecule type" value="Genomic_DNA"/>
</dbReference>
<dbReference type="InterPro" id="IPR002067">
    <property type="entry name" value="MCP"/>
</dbReference>
<dbReference type="Gene3D" id="1.50.40.10">
    <property type="entry name" value="Mitochondrial carrier domain"/>
    <property type="match status" value="2"/>
</dbReference>
<sequence length="353" mass="39681">MVETTGKNGKFDPVSYRPKIKAEHLAAGFLGGVVSTFVLHPLDLVKIRFQVNEGFNVAASRPQYHGIWHAIKSIKKSHGFGGLYQGVTPNVSGAGLSWGFYFLFYSQIKDYLQDGDSKKNLGPAKNIAAAAASGFATLVLANPIWVTKTRLCLQYENSGSSVVRYNGMIDALLKIGKTEGYRGLYKGFVPGCLGISHGAIQFMVYEEMKTQYNLYRKQDLDHRLTTVEYLSFAAGSKMIAAVLTYPYQVLRSRLQDQHRSHTNLRSVVKSIWKYEGFKGFYKGMGIYLWHVTPNICIVFLLYEYITNWKPLPIGWYGYYKGLTPNLLRVVPACALTFVVYENTITYFNGSSVK</sequence>
<feature type="transmembrane region" description="Helical" evidence="16">
    <location>
        <begin position="87"/>
        <end position="106"/>
    </location>
</feature>
<name>V3ZQQ4_LOTGI</name>
<evidence type="ECO:0000256" key="1">
    <source>
        <dbReference type="ARBA" id="ARBA00004448"/>
    </source>
</evidence>
<evidence type="ECO:0000256" key="10">
    <source>
        <dbReference type="ARBA" id="ARBA00050907"/>
    </source>
</evidence>
<keyword evidence="7 16" id="KW-1133">Transmembrane helix</keyword>
<reference evidence="17 18" key="1">
    <citation type="journal article" date="2013" name="Nature">
        <title>Insights into bilaterian evolution from three spiralian genomes.</title>
        <authorList>
            <person name="Simakov O."/>
            <person name="Marletaz F."/>
            <person name="Cho S.J."/>
            <person name="Edsinger-Gonzales E."/>
            <person name="Havlak P."/>
            <person name="Hellsten U."/>
            <person name="Kuo D.H."/>
            <person name="Larsson T."/>
            <person name="Lv J."/>
            <person name="Arendt D."/>
            <person name="Savage R."/>
            <person name="Osoegawa K."/>
            <person name="de Jong P."/>
            <person name="Grimwood J."/>
            <person name="Chapman J.A."/>
            <person name="Shapiro H."/>
            <person name="Aerts A."/>
            <person name="Otillar R.P."/>
            <person name="Terry A.Y."/>
            <person name="Boore J.L."/>
            <person name="Grigoriev I.V."/>
            <person name="Lindberg D.R."/>
            <person name="Seaver E.C."/>
            <person name="Weisblat D.A."/>
            <person name="Putnam N.H."/>
            <person name="Rokhsar D.S."/>
        </authorList>
    </citation>
    <scope>NUCLEOTIDE SEQUENCE [LARGE SCALE GENOMIC DNA]</scope>
</reference>
<evidence type="ECO:0000313" key="17">
    <source>
        <dbReference type="EMBL" id="ESO83221.1"/>
    </source>
</evidence>
<dbReference type="GO" id="GO:0015711">
    <property type="term" value="P:organic anion transport"/>
    <property type="evidence" value="ECO:0007669"/>
    <property type="project" value="UniProtKB-ARBA"/>
</dbReference>
<dbReference type="Proteomes" id="UP000030746">
    <property type="component" value="Unassembled WGS sequence"/>
</dbReference>